<dbReference type="Gene3D" id="1.10.10.10">
    <property type="entry name" value="Winged helix-like DNA-binding domain superfamily/Winged helix DNA-binding domain"/>
    <property type="match status" value="1"/>
</dbReference>
<evidence type="ECO:0000256" key="3">
    <source>
        <dbReference type="ARBA" id="ARBA00023125"/>
    </source>
</evidence>
<dbReference type="Pfam" id="PF03466">
    <property type="entry name" value="LysR_substrate"/>
    <property type="match status" value="1"/>
</dbReference>
<dbReference type="FunFam" id="1.10.10.10:FF:000001">
    <property type="entry name" value="LysR family transcriptional regulator"/>
    <property type="match status" value="1"/>
</dbReference>
<dbReference type="SUPFAM" id="SSF46785">
    <property type="entry name" value="Winged helix' DNA-binding domain"/>
    <property type="match status" value="1"/>
</dbReference>
<sequence>MRRIRTPNMAALSAFEAAARHESFTFAARELFLTESAISRQIAMLEENLNVSLFVRVKQRVVLTKAGRLYSEQVRGSLRALERDTLSIAAHGSGKGSVELAIMPTFANEWLIPRLPRFYQQNDGVRVNMGVRNIPFLFEEEHFEAAIHHGKPVWPRATSEFLFSETMVPVAHRDLIGRRIKGPGDVLKFPLLYLTMRPSSWRQWFEAAGIPDASPQNIACLELHSMLIRAAEAGLGIALVPEFLVPESSWQNGLVRAHGLSIPTVDSYHFVYPEHMRHNQPFELFREWILSEAHAFEAARKPHG</sequence>
<dbReference type="PANTHER" id="PTHR30537">
    <property type="entry name" value="HTH-TYPE TRANSCRIPTIONAL REGULATOR"/>
    <property type="match status" value="1"/>
</dbReference>
<dbReference type="GO" id="GO:0003700">
    <property type="term" value="F:DNA-binding transcription factor activity"/>
    <property type="evidence" value="ECO:0007669"/>
    <property type="project" value="InterPro"/>
</dbReference>
<feature type="domain" description="HTH lysR-type" evidence="5">
    <location>
        <begin position="7"/>
        <end position="64"/>
    </location>
</feature>
<gene>
    <name evidence="6" type="ORF">DES41_107171</name>
</gene>
<dbReference type="SUPFAM" id="SSF53850">
    <property type="entry name" value="Periplasmic binding protein-like II"/>
    <property type="match status" value="1"/>
</dbReference>
<dbReference type="InterPro" id="IPR005119">
    <property type="entry name" value="LysR_subst-bd"/>
</dbReference>
<reference evidence="6 7" key="1">
    <citation type="submission" date="2018-07" db="EMBL/GenBank/DDBJ databases">
        <title>Genomic Encyclopedia of Type Strains, Phase IV (KMG-IV): sequencing the most valuable type-strain genomes for metagenomic binning, comparative biology and taxonomic classification.</title>
        <authorList>
            <person name="Goeker M."/>
        </authorList>
    </citation>
    <scope>NUCLEOTIDE SEQUENCE [LARGE SCALE GENOMIC DNA]</scope>
    <source>
        <strain evidence="6 7">DSM 21634</strain>
    </source>
</reference>
<evidence type="ECO:0000259" key="5">
    <source>
        <dbReference type="PROSITE" id="PS50931"/>
    </source>
</evidence>
<dbReference type="EMBL" id="QPJK01000007">
    <property type="protein sequence ID" value="RCW68650.1"/>
    <property type="molecule type" value="Genomic_DNA"/>
</dbReference>
<dbReference type="Proteomes" id="UP000252884">
    <property type="component" value="Unassembled WGS sequence"/>
</dbReference>
<keyword evidence="4" id="KW-0804">Transcription</keyword>
<proteinExistence type="inferred from homology"/>
<dbReference type="PANTHER" id="PTHR30537:SF26">
    <property type="entry name" value="GLYCINE CLEAVAGE SYSTEM TRANSCRIPTIONAL ACTIVATOR"/>
    <property type="match status" value="1"/>
</dbReference>
<dbReference type="InterPro" id="IPR000847">
    <property type="entry name" value="LysR_HTH_N"/>
</dbReference>
<comment type="similarity">
    <text evidence="1">Belongs to the LysR transcriptional regulatory family.</text>
</comment>
<evidence type="ECO:0000313" key="6">
    <source>
        <dbReference type="EMBL" id="RCW68650.1"/>
    </source>
</evidence>
<dbReference type="InterPro" id="IPR036388">
    <property type="entry name" value="WH-like_DNA-bd_sf"/>
</dbReference>
<dbReference type="InterPro" id="IPR058163">
    <property type="entry name" value="LysR-type_TF_proteobact-type"/>
</dbReference>
<evidence type="ECO:0000313" key="7">
    <source>
        <dbReference type="Proteomes" id="UP000252884"/>
    </source>
</evidence>
<dbReference type="PRINTS" id="PR00039">
    <property type="entry name" value="HTHLYSR"/>
</dbReference>
<dbReference type="RefSeq" id="WP_114470182.1">
    <property type="nucleotide sequence ID" value="NZ_QPJK01000007.1"/>
</dbReference>
<keyword evidence="7" id="KW-1185">Reference proteome</keyword>
<dbReference type="PROSITE" id="PS50931">
    <property type="entry name" value="HTH_LYSR"/>
    <property type="match status" value="1"/>
</dbReference>
<keyword evidence="2" id="KW-0805">Transcription regulation</keyword>
<dbReference type="Gene3D" id="3.40.190.10">
    <property type="entry name" value="Periplasmic binding protein-like II"/>
    <property type="match status" value="2"/>
</dbReference>
<evidence type="ECO:0000256" key="1">
    <source>
        <dbReference type="ARBA" id="ARBA00009437"/>
    </source>
</evidence>
<name>A0A368XL60_9BURK</name>
<dbReference type="AlphaFoldDB" id="A0A368XL60"/>
<evidence type="ECO:0000256" key="2">
    <source>
        <dbReference type="ARBA" id="ARBA00023015"/>
    </source>
</evidence>
<comment type="caution">
    <text evidence="6">The sequence shown here is derived from an EMBL/GenBank/DDBJ whole genome shotgun (WGS) entry which is preliminary data.</text>
</comment>
<dbReference type="Pfam" id="PF00126">
    <property type="entry name" value="HTH_1"/>
    <property type="match status" value="1"/>
</dbReference>
<protein>
    <submittedName>
        <fullName evidence="6">LysR family transcriptional regulator</fullName>
    </submittedName>
</protein>
<dbReference type="GO" id="GO:0043565">
    <property type="term" value="F:sequence-specific DNA binding"/>
    <property type="evidence" value="ECO:0007669"/>
    <property type="project" value="TreeGrafter"/>
</dbReference>
<accession>A0A368XL60</accession>
<evidence type="ECO:0000256" key="4">
    <source>
        <dbReference type="ARBA" id="ARBA00023163"/>
    </source>
</evidence>
<keyword evidence="3" id="KW-0238">DNA-binding</keyword>
<dbReference type="InterPro" id="IPR036390">
    <property type="entry name" value="WH_DNA-bd_sf"/>
</dbReference>
<dbReference type="GO" id="GO:0006351">
    <property type="term" value="P:DNA-templated transcription"/>
    <property type="evidence" value="ECO:0007669"/>
    <property type="project" value="TreeGrafter"/>
</dbReference>
<dbReference type="OrthoDB" id="9178397at2"/>
<organism evidence="6 7">
    <name type="scientific">Pseudorhodoferax soli</name>
    <dbReference type="NCBI Taxonomy" id="545864"/>
    <lineage>
        <taxon>Bacteria</taxon>
        <taxon>Pseudomonadati</taxon>
        <taxon>Pseudomonadota</taxon>
        <taxon>Betaproteobacteria</taxon>
        <taxon>Burkholderiales</taxon>
        <taxon>Comamonadaceae</taxon>
    </lineage>
</organism>